<name>A0ABW0GY69_9HYPH</name>
<dbReference type="RefSeq" id="WP_378229269.1">
    <property type="nucleotide sequence ID" value="NZ_JBHSLL010000028.1"/>
</dbReference>
<comment type="caution">
    <text evidence="4">The sequence shown here is derived from an EMBL/GenBank/DDBJ whole genome shotgun (WGS) entry which is preliminary data.</text>
</comment>
<accession>A0ABW0GY69</accession>
<dbReference type="Gene3D" id="2.40.170.20">
    <property type="entry name" value="TonB-dependent receptor, beta-barrel domain"/>
    <property type="match status" value="1"/>
</dbReference>
<proteinExistence type="predicted"/>
<dbReference type="EMBL" id="JBHSLL010000028">
    <property type="protein sequence ID" value="MFC5386339.1"/>
    <property type="molecule type" value="Genomic_DNA"/>
</dbReference>
<dbReference type="Proteomes" id="UP001596016">
    <property type="component" value="Unassembled WGS sequence"/>
</dbReference>
<reference evidence="5" key="1">
    <citation type="journal article" date="2019" name="Int. J. Syst. Evol. Microbiol.">
        <title>The Global Catalogue of Microorganisms (GCM) 10K type strain sequencing project: providing services to taxonomists for standard genome sequencing and annotation.</title>
        <authorList>
            <consortium name="The Broad Institute Genomics Platform"/>
            <consortium name="The Broad Institute Genome Sequencing Center for Infectious Disease"/>
            <person name="Wu L."/>
            <person name="Ma J."/>
        </authorList>
    </citation>
    <scope>NUCLEOTIDE SEQUENCE [LARGE SCALE GENOMIC DNA]</scope>
    <source>
        <strain evidence="5">CGMCC 4.1415</strain>
    </source>
</reference>
<comment type="subcellular location">
    <subcellularLocation>
        <location evidence="1">Cell outer membrane</location>
    </subcellularLocation>
</comment>
<sequence>MCSRSLVHALVLGGEYFNALPTDQNPGRRTGEDEKFQVTQWALFAEDEWCMTDTFALTDGLVHGPPEFFCPDIPGTGHKSFV</sequence>
<keyword evidence="2" id="KW-0472">Membrane</keyword>
<evidence type="ECO:0000313" key="5">
    <source>
        <dbReference type="Proteomes" id="UP001596016"/>
    </source>
</evidence>
<keyword evidence="5" id="KW-1185">Reference proteome</keyword>
<protein>
    <submittedName>
        <fullName evidence="4">Uncharacterized protein</fullName>
    </submittedName>
</protein>
<evidence type="ECO:0000256" key="1">
    <source>
        <dbReference type="ARBA" id="ARBA00004442"/>
    </source>
</evidence>
<dbReference type="InterPro" id="IPR036942">
    <property type="entry name" value="Beta-barrel_TonB_sf"/>
</dbReference>
<evidence type="ECO:0000313" key="4">
    <source>
        <dbReference type="EMBL" id="MFC5386339.1"/>
    </source>
</evidence>
<keyword evidence="3" id="KW-0998">Cell outer membrane</keyword>
<evidence type="ECO:0000256" key="2">
    <source>
        <dbReference type="ARBA" id="ARBA00023136"/>
    </source>
</evidence>
<organism evidence="4 5">
    <name type="scientific">Aquamicrobium segne</name>
    <dbReference type="NCBI Taxonomy" id="469547"/>
    <lineage>
        <taxon>Bacteria</taxon>
        <taxon>Pseudomonadati</taxon>
        <taxon>Pseudomonadota</taxon>
        <taxon>Alphaproteobacteria</taxon>
        <taxon>Hyphomicrobiales</taxon>
        <taxon>Phyllobacteriaceae</taxon>
        <taxon>Aquamicrobium</taxon>
    </lineage>
</organism>
<gene>
    <name evidence="4" type="ORF">ACFPLB_10210</name>
</gene>
<evidence type="ECO:0000256" key="3">
    <source>
        <dbReference type="ARBA" id="ARBA00023237"/>
    </source>
</evidence>